<keyword evidence="1" id="KW-0812">Transmembrane</keyword>
<dbReference type="Proteomes" id="UP000807342">
    <property type="component" value="Unassembled WGS sequence"/>
</dbReference>
<feature type="non-terminal residue" evidence="2">
    <location>
        <position position="142"/>
    </location>
</feature>
<keyword evidence="1" id="KW-1133">Transmembrane helix</keyword>
<dbReference type="AlphaFoldDB" id="A0A9P6C5E6"/>
<sequence>IIVDGLDECADPDAQCEIIEIIAESVREHTTPLCWAIFSRPEPKIQATFFKPTVSPFFGQRSLPISREVDAEIELFLRDGFRDILRRHNLPRSPLSTWPSDDDTRILVAASGGLFIYAGTILLFVDQADSALGPGGLLREVL</sequence>
<dbReference type="OrthoDB" id="5967843at2759"/>
<reference evidence="2" key="1">
    <citation type="submission" date="2020-11" db="EMBL/GenBank/DDBJ databases">
        <authorList>
            <consortium name="DOE Joint Genome Institute"/>
            <person name="Ahrendt S."/>
            <person name="Riley R."/>
            <person name="Andreopoulos W."/>
            <person name="Labutti K."/>
            <person name="Pangilinan J."/>
            <person name="Ruiz-Duenas F.J."/>
            <person name="Barrasa J.M."/>
            <person name="Sanchez-Garcia M."/>
            <person name="Camarero S."/>
            <person name="Miyauchi S."/>
            <person name="Serrano A."/>
            <person name="Linde D."/>
            <person name="Babiker R."/>
            <person name="Drula E."/>
            <person name="Ayuso-Fernandez I."/>
            <person name="Pacheco R."/>
            <person name="Padilla G."/>
            <person name="Ferreira P."/>
            <person name="Barriuso J."/>
            <person name="Kellner H."/>
            <person name="Castanera R."/>
            <person name="Alfaro M."/>
            <person name="Ramirez L."/>
            <person name="Pisabarro A.G."/>
            <person name="Kuo A."/>
            <person name="Tritt A."/>
            <person name="Lipzen A."/>
            <person name="He G."/>
            <person name="Yan M."/>
            <person name="Ng V."/>
            <person name="Cullen D."/>
            <person name="Martin F."/>
            <person name="Rosso M.-N."/>
            <person name="Henrissat B."/>
            <person name="Hibbett D."/>
            <person name="Martinez A.T."/>
            <person name="Grigoriev I.V."/>
        </authorList>
    </citation>
    <scope>NUCLEOTIDE SEQUENCE</scope>
    <source>
        <strain evidence="2">MF-IS2</strain>
    </source>
</reference>
<protein>
    <recommendedName>
        <fullName evidence="4">NACHT domain-containing protein</fullName>
    </recommendedName>
</protein>
<comment type="caution">
    <text evidence="2">The sequence shown here is derived from an EMBL/GenBank/DDBJ whole genome shotgun (WGS) entry which is preliminary data.</text>
</comment>
<keyword evidence="1" id="KW-0472">Membrane</keyword>
<name>A0A9P6C5E6_9AGAR</name>
<accession>A0A9P6C5E6</accession>
<feature type="non-terminal residue" evidence="2">
    <location>
        <position position="1"/>
    </location>
</feature>
<keyword evidence="3" id="KW-1185">Reference proteome</keyword>
<organism evidence="2 3">
    <name type="scientific">Macrolepiota fuliginosa MF-IS2</name>
    <dbReference type="NCBI Taxonomy" id="1400762"/>
    <lineage>
        <taxon>Eukaryota</taxon>
        <taxon>Fungi</taxon>
        <taxon>Dikarya</taxon>
        <taxon>Basidiomycota</taxon>
        <taxon>Agaricomycotina</taxon>
        <taxon>Agaricomycetes</taxon>
        <taxon>Agaricomycetidae</taxon>
        <taxon>Agaricales</taxon>
        <taxon>Agaricineae</taxon>
        <taxon>Agaricaceae</taxon>
        <taxon>Macrolepiota</taxon>
    </lineage>
</organism>
<evidence type="ECO:0000313" key="3">
    <source>
        <dbReference type="Proteomes" id="UP000807342"/>
    </source>
</evidence>
<proteinExistence type="predicted"/>
<gene>
    <name evidence="2" type="ORF">P691DRAFT_653795</name>
</gene>
<evidence type="ECO:0000256" key="1">
    <source>
        <dbReference type="SAM" id="Phobius"/>
    </source>
</evidence>
<evidence type="ECO:0000313" key="2">
    <source>
        <dbReference type="EMBL" id="KAF9449153.1"/>
    </source>
</evidence>
<dbReference type="EMBL" id="MU151139">
    <property type="protein sequence ID" value="KAF9449153.1"/>
    <property type="molecule type" value="Genomic_DNA"/>
</dbReference>
<evidence type="ECO:0008006" key="4">
    <source>
        <dbReference type="Google" id="ProtNLM"/>
    </source>
</evidence>
<feature type="transmembrane region" description="Helical" evidence="1">
    <location>
        <begin position="106"/>
        <end position="125"/>
    </location>
</feature>